<evidence type="ECO:0000256" key="2">
    <source>
        <dbReference type="ARBA" id="ARBA00009142"/>
    </source>
</evidence>
<feature type="transmembrane region" description="Helical" evidence="8">
    <location>
        <begin position="106"/>
        <end position="122"/>
    </location>
</feature>
<feature type="transmembrane region" description="Helical" evidence="8">
    <location>
        <begin position="232"/>
        <end position="250"/>
    </location>
</feature>
<feature type="transmembrane region" description="Helical" evidence="8">
    <location>
        <begin position="190"/>
        <end position="212"/>
    </location>
</feature>
<keyword evidence="7 8" id="KW-0472">Membrane</keyword>
<dbReference type="InterPro" id="IPR052017">
    <property type="entry name" value="TSUP"/>
</dbReference>
<evidence type="ECO:0000256" key="5">
    <source>
        <dbReference type="ARBA" id="ARBA00022692"/>
    </source>
</evidence>
<keyword evidence="5 8" id="KW-0812">Transmembrane</keyword>
<evidence type="ECO:0000256" key="7">
    <source>
        <dbReference type="ARBA" id="ARBA00023136"/>
    </source>
</evidence>
<feature type="transmembrane region" description="Helical" evidence="8">
    <location>
        <begin position="80"/>
        <end position="100"/>
    </location>
</feature>
<dbReference type="InterPro" id="IPR002781">
    <property type="entry name" value="TM_pro_TauE-like"/>
</dbReference>
<sequence>MIGGVDPSLIAGLFGVALVAGTCDAIAGGGGLLTLPALLLAGLDPVSAIATNKLQGSAGSVSATLAFARRGLIRWPGAAPAALAAGAASVAGALCVSLLPKSALDALVPLLLIGIAVYFATARRIRNEDAAARLSPKTFALTLAPAVGFYDGVFGPGAGSFYMIGFVTLLGLGIVRATAHTKLANAASNLGSLALFTLQGTVIWPVGLAMALGAFLGAQVGSRLAMRLGARLIRPLLVVIACAMAARLLANPENPLRRAVLGWLFGG</sequence>
<keyword evidence="6 8" id="KW-1133">Transmembrane helix</keyword>
<proteinExistence type="inferred from homology"/>
<organism evidence="9 10">
    <name type="scientific">Methylobacterium organophilum</name>
    <dbReference type="NCBI Taxonomy" id="410"/>
    <lineage>
        <taxon>Bacteria</taxon>
        <taxon>Pseudomonadati</taxon>
        <taxon>Pseudomonadota</taxon>
        <taxon>Alphaproteobacteria</taxon>
        <taxon>Hyphomicrobiales</taxon>
        <taxon>Methylobacteriaceae</taxon>
        <taxon>Methylobacterium</taxon>
    </lineage>
</organism>
<dbReference type="EMBL" id="BPQV01000001">
    <property type="protein sequence ID" value="GJE25273.1"/>
    <property type="molecule type" value="Genomic_DNA"/>
</dbReference>
<comment type="subcellular location">
    <subcellularLocation>
        <location evidence="1 8">Cell membrane</location>
        <topology evidence="1 8">Multi-pass membrane protein</topology>
    </subcellularLocation>
</comment>
<dbReference type="PANTHER" id="PTHR30269:SF0">
    <property type="entry name" value="MEMBRANE TRANSPORTER PROTEIN YFCA-RELATED"/>
    <property type="match status" value="1"/>
</dbReference>
<evidence type="ECO:0000256" key="8">
    <source>
        <dbReference type="RuleBase" id="RU363041"/>
    </source>
</evidence>
<evidence type="ECO:0000256" key="6">
    <source>
        <dbReference type="ARBA" id="ARBA00022989"/>
    </source>
</evidence>
<keyword evidence="10" id="KW-1185">Reference proteome</keyword>
<dbReference type="PANTHER" id="PTHR30269">
    <property type="entry name" value="TRANSMEMBRANE PROTEIN YFCA"/>
    <property type="match status" value="1"/>
</dbReference>
<accession>A0ABQ4T178</accession>
<dbReference type="Pfam" id="PF01925">
    <property type="entry name" value="TauE"/>
    <property type="match status" value="1"/>
</dbReference>
<keyword evidence="3" id="KW-0813">Transport</keyword>
<keyword evidence="4 8" id="KW-1003">Cell membrane</keyword>
<reference evidence="9" key="1">
    <citation type="journal article" date="2021" name="Front. Microbiol.">
        <title>Comprehensive Comparative Genomics and Phenotyping of Methylobacterium Species.</title>
        <authorList>
            <person name="Alessa O."/>
            <person name="Ogura Y."/>
            <person name="Fujitani Y."/>
            <person name="Takami H."/>
            <person name="Hayashi T."/>
            <person name="Sahin N."/>
            <person name="Tani A."/>
        </authorList>
    </citation>
    <scope>NUCLEOTIDE SEQUENCE</scope>
    <source>
        <strain evidence="9">NBRC 15689</strain>
    </source>
</reference>
<evidence type="ECO:0000256" key="3">
    <source>
        <dbReference type="ARBA" id="ARBA00022448"/>
    </source>
</evidence>
<evidence type="ECO:0000313" key="9">
    <source>
        <dbReference type="EMBL" id="GJE25273.1"/>
    </source>
</evidence>
<gene>
    <name evidence="9" type="primary">yfcA</name>
    <name evidence="9" type="ORF">LKMONMHP_0107</name>
</gene>
<evidence type="ECO:0000256" key="4">
    <source>
        <dbReference type="ARBA" id="ARBA00022475"/>
    </source>
</evidence>
<dbReference type="Proteomes" id="UP001055156">
    <property type="component" value="Unassembled WGS sequence"/>
</dbReference>
<comment type="caution">
    <text evidence="9">The sequence shown here is derived from an EMBL/GenBank/DDBJ whole genome shotgun (WGS) entry which is preliminary data.</text>
</comment>
<dbReference type="RefSeq" id="WP_238309231.1">
    <property type="nucleotide sequence ID" value="NZ_BPQV01000001.1"/>
</dbReference>
<reference evidence="9" key="2">
    <citation type="submission" date="2021-08" db="EMBL/GenBank/DDBJ databases">
        <authorList>
            <person name="Tani A."/>
            <person name="Ola A."/>
            <person name="Ogura Y."/>
            <person name="Katsura K."/>
            <person name="Hayashi T."/>
        </authorList>
    </citation>
    <scope>NUCLEOTIDE SEQUENCE</scope>
    <source>
        <strain evidence="9">NBRC 15689</strain>
    </source>
</reference>
<feature type="transmembrane region" description="Helical" evidence="8">
    <location>
        <begin position="159"/>
        <end position="178"/>
    </location>
</feature>
<comment type="similarity">
    <text evidence="2 8">Belongs to the 4-toluene sulfonate uptake permease (TSUP) (TC 2.A.102) family.</text>
</comment>
<evidence type="ECO:0000256" key="1">
    <source>
        <dbReference type="ARBA" id="ARBA00004651"/>
    </source>
</evidence>
<evidence type="ECO:0000313" key="10">
    <source>
        <dbReference type="Proteomes" id="UP001055156"/>
    </source>
</evidence>
<protein>
    <recommendedName>
        <fullName evidence="8">Probable membrane transporter protein</fullName>
    </recommendedName>
</protein>
<name>A0ABQ4T178_METOR</name>